<keyword evidence="3" id="KW-1185">Reference proteome</keyword>
<organism evidence="2 3">
    <name type="scientific">Halorhodospira halochloris</name>
    <name type="common">Ectothiorhodospira halochloris</name>
    <dbReference type="NCBI Taxonomy" id="1052"/>
    <lineage>
        <taxon>Bacteria</taxon>
        <taxon>Pseudomonadati</taxon>
        <taxon>Pseudomonadota</taxon>
        <taxon>Gammaproteobacteria</taxon>
        <taxon>Chromatiales</taxon>
        <taxon>Ectothiorhodospiraceae</taxon>
        <taxon>Halorhodospira</taxon>
    </lineage>
</organism>
<dbReference type="EMBL" id="AP017372">
    <property type="protein sequence ID" value="BAU56538.1"/>
    <property type="molecule type" value="Genomic_DNA"/>
</dbReference>
<dbReference type="AlphaFoldDB" id="A0A0X8X7S4"/>
<proteinExistence type="predicted"/>
<dbReference type="RefSeq" id="WP_096406529.1">
    <property type="nucleotide sequence ID" value="NZ_AP017372.2"/>
</dbReference>
<dbReference type="InterPro" id="IPR036465">
    <property type="entry name" value="vWFA_dom_sf"/>
</dbReference>
<dbReference type="Proteomes" id="UP000218890">
    <property type="component" value="Chromosome"/>
</dbReference>
<dbReference type="InterPro" id="IPR051928">
    <property type="entry name" value="NorD/CobT"/>
</dbReference>
<dbReference type="Pfam" id="PF00092">
    <property type="entry name" value="VWA"/>
    <property type="match status" value="1"/>
</dbReference>
<dbReference type="KEGG" id="hhk:HH1059_24640"/>
<dbReference type="OrthoDB" id="9758211at2"/>
<dbReference type="PANTHER" id="PTHR41248">
    <property type="entry name" value="NORD PROTEIN"/>
    <property type="match status" value="1"/>
</dbReference>
<name>A0A0X8X7S4_HALHR</name>
<dbReference type="SMART" id="SM00327">
    <property type="entry name" value="VWA"/>
    <property type="match status" value="1"/>
</dbReference>
<dbReference type="CDD" id="cd01454">
    <property type="entry name" value="vWA_norD_type"/>
    <property type="match status" value="1"/>
</dbReference>
<evidence type="ECO:0000313" key="2">
    <source>
        <dbReference type="EMBL" id="BAU56538.1"/>
    </source>
</evidence>
<gene>
    <name evidence="2" type="ORF">HH1059_24640</name>
</gene>
<reference evidence="2" key="1">
    <citation type="submission" date="2016-02" db="EMBL/GenBank/DDBJ databases">
        <title>Halorhodospira halochloris DSM-1059 complete genome, version 2.</title>
        <authorList>
            <person name="Tsukatani Y."/>
        </authorList>
    </citation>
    <scope>NUCLEOTIDE SEQUENCE</scope>
    <source>
        <strain evidence="2">DSM 1059</strain>
    </source>
</reference>
<dbReference type="SUPFAM" id="SSF53300">
    <property type="entry name" value="vWA-like"/>
    <property type="match status" value="1"/>
</dbReference>
<evidence type="ECO:0000313" key="3">
    <source>
        <dbReference type="Proteomes" id="UP000218890"/>
    </source>
</evidence>
<dbReference type="PANTHER" id="PTHR41248:SF1">
    <property type="entry name" value="NORD PROTEIN"/>
    <property type="match status" value="1"/>
</dbReference>
<accession>A0A0X8X7S4</accession>
<sequence>MTVKLDDYRATLEACDPHIGDVLDSNFAEAARLMSPLGQHNYLEGARALAELGRGSDVVRTWLEAMPEVVKEVGEDILMPVQTAALRLASMVSGQVIALMLAGMPTAARRLGDPQLVEQYINLIHQLSGKAPRGLRPMLENLDELFSKLTLGGLRRWALWGAQAHASDFGQQRAYFALESADSQAMLQQERRGTLFIDNQRKLNFYLRALWGRDFFMRPTSGDFETREGYRPFIEQRVIHLPDAYDDFYGLPGKDLYRASAAHAAAHLIYTAEPLSPQGLSAAQQAMIGVLEDARVERLALERFPGLQQLWQSCHTSREQQRRQDELAVHPYVLWLERIAHALIAPESAADNPWVRWVGERFEGYFAKQPEEQAWVRELGLALHARWQAEHEVPSARALEAYGVPHHDDNRYLFAEDRDAWLEAEYVPASQRQVRKYVSLMEFVNEVDCELAGDDAQEIWVLPTELFPYEDNGVSYNEMEGVEPVSPPFHYSEWDYQIQLHRPDWTAVVERRPKRGDPETVDGVLSEYRPVASRLRYLIDAMQPQGLIRQRRQEDGDEIDIDAAVRSMVDLRLGMSPDPRINTRYIRKTRDLAVLLLLDLSESTNEQVNGSDKSIVQLTREATTLLGWAIDGIGDPFAVHGFCSDGRHDIQYFRFKDFAQPWDDDVKARLAGMEGRYSTRMGAAMRHAGTHLVRAPQSRKLLLIVTDGEPHDVDVRDPQYLRHDAKKAVEDLAVRGVSSYCLTLDREADDYVARIFGANSYSVVDQVERLPERLPGVFAQLTK</sequence>
<protein>
    <submittedName>
        <fullName evidence="2">Rubisco activation protein CbbO</fullName>
    </submittedName>
</protein>
<evidence type="ECO:0000259" key="1">
    <source>
        <dbReference type="SMART" id="SM00327"/>
    </source>
</evidence>
<dbReference type="InterPro" id="IPR002035">
    <property type="entry name" value="VWF_A"/>
</dbReference>
<feature type="domain" description="VWFA" evidence="1">
    <location>
        <begin position="591"/>
        <end position="782"/>
    </location>
</feature>
<dbReference type="Gene3D" id="3.40.50.410">
    <property type="entry name" value="von Willebrand factor, type A domain"/>
    <property type="match status" value="1"/>
</dbReference>